<dbReference type="Pfam" id="PF00692">
    <property type="entry name" value="dUTPase"/>
    <property type="match status" value="2"/>
</dbReference>
<dbReference type="EC" id="3.6.1.23" evidence="2"/>
<dbReference type="EMBL" id="BK015689">
    <property type="protein sequence ID" value="DAE19911.1"/>
    <property type="molecule type" value="Genomic_DNA"/>
</dbReference>
<reference evidence="6" key="1">
    <citation type="journal article" date="2021" name="Proc. Natl. Acad. Sci. U.S.A.">
        <title>A Catalog of Tens of Thousands of Viruses from Human Metagenomes Reveals Hidden Associations with Chronic Diseases.</title>
        <authorList>
            <person name="Tisza M.J."/>
            <person name="Buck C.B."/>
        </authorList>
    </citation>
    <scope>NUCLEOTIDE SEQUENCE</scope>
    <source>
        <strain evidence="6">CtYsL76</strain>
    </source>
</reference>
<dbReference type="GO" id="GO:0046081">
    <property type="term" value="P:dUTP catabolic process"/>
    <property type="evidence" value="ECO:0007669"/>
    <property type="project" value="InterPro"/>
</dbReference>
<name>A0A8S5QKY0_9CAUD</name>
<dbReference type="GO" id="GO:0006226">
    <property type="term" value="P:dUMP biosynthetic process"/>
    <property type="evidence" value="ECO:0007669"/>
    <property type="project" value="InterPro"/>
</dbReference>
<evidence type="ECO:0000256" key="4">
    <source>
        <dbReference type="SAM" id="MobiDB-lite"/>
    </source>
</evidence>
<protein>
    <recommendedName>
        <fullName evidence="2">dUTP diphosphatase</fullName>
        <ecNumber evidence="2">3.6.1.23</ecNumber>
    </recommendedName>
</protein>
<evidence type="ECO:0000256" key="2">
    <source>
        <dbReference type="ARBA" id="ARBA00012379"/>
    </source>
</evidence>
<feature type="compositionally biased region" description="Basic residues" evidence="4">
    <location>
        <begin position="172"/>
        <end position="184"/>
    </location>
</feature>
<evidence type="ECO:0000313" key="6">
    <source>
        <dbReference type="EMBL" id="DAE19911.1"/>
    </source>
</evidence>
<evidence type="ECO:0000256" key="1">
    <source>
        <dbReference type="ARBA" id="ARBA00006581"/>
    </source>
</evidence>
<dbReference type="GO" id="GO:0000287">
    <property type="term" value="F:magnesium ion binding"/>
    <property type="evidence" value="ECO:0007669"/>
    <property type="project" value="InterPro"/>
</dbReference>
<dbReference type="InterPro" id="IPR008181">
    <property type="entry name" value="dUTPase"/>
</dbReference>
<dbReference type="SUPFAM" id="SSF51283">
    <property type="entry name" value="dUTPase-like"/>
    <property type="match status" value="1"/>
</dbReference>
<keyword evidence="3" id="KW-0546">Nucleotide metabolism</keyword>
<comment type="similarity">
    <text evidence="1">Belongs to the dUTPase family.</text>
</comment>
<dbReference type="InterPro" id="IPR036157">
    <property type="entry name" value="dUTPase-like_sf"/>
</dbReference>
<dbReference type="Gene3D" id="2.70.40.10">
    <property type="match status" value="1"/>
</dbReference>
<sequence length="184" mass="20874">MKTINVNFKKLSKNAVIPTKAHPTDAGFDMVATKVNMTDDYIEYETDIAIKLPSGYCAMLFPRSSNSNKDLVLSNSVGIVDENYVGPIKWRFKRVRKPTKLGISRIKFLRWVYNIEIKHPELTIYNVGDKIGQMVIMPVYPVEFKEVDKLPETDRGEGGFGSTDAPKEAKPKKSTKTTRKKKTE</sequence>
<dbReference type="PANTHER" id="PTHR11241:SF0">
    <property type="entry name" value="DEOXYURIDINE 5'-TRIPHOSPHATE NUCLEOTIDOHYDROLASE"/>
    <property type="match status" value="1"/>
</dbReference>
<evidence type="ECO:0000256" key="3">
    <source>
        <dbReference type="ARBA" id="ARBA00023080"/>
    </source>
</evidence>
<proteinExistence type="inferred from homology"/>
<dbReference type="GO" id="GO:0004170">
    <property type="term" value="F:dUTP diphosphatase activity"/>
    <property type="evidence" value="ECO:0007669"/>
    <property type="project" value="UniProtKB-EC"/>
</dbReference>
<feature type="domain" description="dUTPase-like" evidence="5">
    <location>
        <begin position="125"/>
        <end position="163"/>
    </location>
</feature>
<organism evidence="6">
    <name type="scientific">CrAss-like virus sp. ctYsL76</name>
    <dbReference type="NCBI Taxonomy" id="2826826"/>
    <lineage>
        <taxon>Viruses</taxon>
        <taxon>Duplodnaviria</taxon>
        <taxon>Heunggongvirae</taxon>
        <taxon>Uroviricota</taxon>
        <taxon>Caudoviricetes</taxon>
        <taxon>Crassvirales</taxon>
    </lineage>
</organism>
<dbReference type="PANTHER" id="PTHR11241">
    <property type="entry name" value="DEOXYURIDINE 5'-TRIPHOSPHATE NUCLEOTIDOHYDROLASE"/>
    <property type="match status" value="1"/>
</dbReference>
<evidence type="ECO:0000259" key="5">
    <source>
        <dbReference type="Pfam" id="PF00692"/>
    </source>
</evidence>
<accession>A0A8S5QKY0</accession>
<feature type="domain" description="dUTPase-like" evidence="5">
    <location>
        <begin position="14"/>
        <end position="89"/>
    </location>
</feature>
<dbReference type="InterPro" id="IPR029054">
    <property type="entry name" value="dUTPase-like"/>
</dbReference>
<feature type="region of interest" description="Disordered" evidence="4">
    <location>
        <begin position="151"/>
        <end position="184"/>
    </location>
</feature>